<dbReference type="SUPFAM" id="SSF52151">
    <property type="entry name" value="FabD/lysophospholipase-like"/>
    <property type="match status" value="1"/>
</dbReference>
<evidence type="ECO:0000259" key="11">
    <source>
        <dbReference type="PROSITE" id="PS51210"/>
    </source>
</evidence>
<evidence type="ECO:0000256" key="9">
    <source>
        <dbReference type="RuleBase" id="RU362103"/>
    </source>
</evidence>
<evidence type="ECO:0000256" key="8">
    <source>
        <dbReference type="PROSITE-ProRule" id="PRU00555"/>
    </source>
</evidence>
<feature type="region of interest" description="Disordered" evidence="10">
    <location>
        <begin position="36"/>
        <end position="60"/>
    </location>
</feature>
<protein>
    <recommendedName>
        <fullName evidence="2 9">Lysophospholipase</fullName>
        <ecNumber evidence="2 9">3.1.1.5</ecNumber>
    </recommendedName>
</protein>
<dbReference type="Pfam" id="PF01735">
    <property type="entry name" value="PLA2_B"/>
    <property type="match status" value="1"/>
</dbReference>
<dbReference type="GO" id="GO:0004622">
    <property type="term" value="F:phosphatidylcholine lysophospholipase activity"/>
    <property type="evidence" value="ECO:0007669"/>
    <property type="project" value="UniProtKB-EC"/>
</dbReference>
<dbReference type="InterPro" id="IPR016035">
    <property type="entry name" value="Acyl_Trfase/lysoPLipase"/>
</dbReference>
<gene>
    <name evidence="12" type="ORF">AMS68_005941</name>
</gene>
<feature type="domain" description="PLA2c" evidence="11">
    <location>
        <begin position="59"/>
        <end position="564"/>
    </location>
</feature>
<reference evidence="12 13" key="1">
    <citation type="journal article" date="2016" name="Sci. Rep.">
        <title>Peltaster fructicola genome reveals evolution from an invasive phytopathogen to an ectophytic parasite.</title>
        <authorList>
            <person name="Xu C."/>
            <person name="Chen H."/>
            <person name="Gleason M.L."/>
            <person name="Xu J.R."/>
            <person name="Liu H."/>
            <person name="Zhang R."/>
            <person name="Sun G."/>
        </authorList>
    </citation>
    <scope>NUCLEOTIDE SEQUENCE [LARGE SCALE GENOMIC DNA]</scope>
    <source>
        <strain evidence="12 13">LNHT1506</strain>
    </source>
</reference>
<keyword evidence="3 9" id="KW-0732">Signal</keyword>
<comment type="catalytic activity">
    <reaction evidence="9">
        <text>a 1-acyl-sn-glycero-3-phosphocholine + H2O = sn-glycerol 3-phosphocholine + a fatty acid + H(+)</text>
        <dbReference type="Rhea" id="RHEA:15177"/>
        <dbReference type="ChEBI" id="CHEBI:15377"/>
        <dbReference type="ChEBI" id="CHEBI:15378"/>
        <dbReference type="ChEBI" id="CHEBI:16870"/>
        <dbReference type="ChEBI" id="CHEBI:28868"/>
        <dbReference type="ChEBI" id="CHEBI:58168"/>
        <dbReference type="EC" id="3.1.1.5"/>
    </reaction>
</comment>
<dbReference type="EMBL" id="CP051142">
    <property type="protein sequence ID" value="QIX00424.1"/>
    <property type="molecule type" value="Genomic_DNA"/>
</dbReference>
<evidence type="ECO:0000313" key="13">
    <source>
        <dbReference type="Proteomes" id="UP000503462"/>
    </source>
</evidence>
<dbReference type="GO" id="GO:0005783">
    <property type="term" value="C:endoplasmic reticulum"/>
    <property type="evidence" value="ECO:0007669"/>
    <property type="project" value="TreeGrafter"/>
</dbReference>
<evidence type="ECO:0000256" key="2">
    <source>
        <dbReference type="ARBA" id="ARBA00013274"/>
    </source>
</evidence>
<evidence type="ECO:0000256" key="7">
    <source>
        <dbReference type="ARBA" id="ARBA00023180"/>
    </source>
</evidence>
<dbReference type="OrthoDB" id="4084751at2759"/>
<evidence type="ECO:0000313" key="12">
    <source>
        <dbReference type="EMBL" id="QIX00424.1"/>
    </source>
</evidence>
<keyword evidence="6 8" id="KW-0443">Lipid metabolism</keyword>
<keyword evidence="7" id="KW-0325">Glycoprotein</keyword>
<evidence type="ECO:0000256" key="1">
    <source>
        <dbReference type="ARBA" id="ARBA00008780"/>
    </source>
</evidence>
<dbReference type="AlphaFoldDB" id="A0A6H0Y0A0"/>
<dbReference type="Proteomes" id="UP000503462">
    <property type="component" value="Chromosome 4"/>
</dbReference>
<dbReference type="PANTHER" id="PTHR10728">
    <property type="entry name" value="CYTOSOLIC PHOSPHOLIPASE A2"/>
    <property type="match status" value="1"/>
</dbReference>
<evidence type="ECO:0000256" key="6">
    <source>
        <dbReference type="ARBA" id="ARBA00023098"/>
    </source>
</evidence>
<feature type="compositionally biased region" description="Low complexity" evidence="10">
    <location>
        <begin position="36"/>
        <end position="53"/>
    </location>
</feature>
<organism evidence="12 13">
    <name type="scientific">Peltaster fructicola</name>
    <dbReference type="NCBI Taxonomy" id="286661"/>
    <lineage>
        <taxon>Eukaryota</taxon>
        <taxon>Fungi</taxon>
        <taxon>Dikarya</taxon>
        <taxon>Ascomycota</taxon>
        <taxon>Pezizomycotina</taxon>
        <taxon>Dothideomycetes</taxon>
        <taxon>Dothideomycetes incertae sedis</taxon>
        <taxon>Peltaster</taxon>
    </lineage>
</organism>
<feature type="signal peptide" evidence="9">
    <location>
        <begin position="1"/>
        <end position="19"/>
    </location>
</feature>
<keyword evidence="5 8" id="KW-0442">Lipid degradation</keyword>
<dbReference type="GO" id="GO:0046475">
    <property type="term" value="P:glycerophospholipid catabolic process"/>
    <property type="evidence" value="ECO:0007669"/>
    <property type="project" value="TreeGrafter"/>
</dbReference>
<dbReference type="Gene3D" id="3.40.1090.10">
    <property type="entry name" value="Cytosolic phospholipase A2 catalytic domain"/>
    <property type="match status" value="1"/>
</dbReference>
<comment type="similarity">
    <text evidence="1 9">Belongs to the lysophospholipase family.</text>
</comment>
<evidence type="ECO:0000256" key="4">
    <source>
        <dbReference type="ARBA" id="ARBA00022801"/>
    </source>
</evidence>
<evidence type="ECO:0000256" key="5">
    <source>
        <dbReference type="ARBA" id="ARBA00022963"/>
    </source>
</evidence>
<sequence>MQSFLKAITLASLASSATAWPPASSWSGWDDKNDYPYGPHRSGPGGPSSVRPYQPVQTSCPREPLVRDADCLNPKEARYIERRKEKADRALEAWLNKLGDFNNDDQPTIAFASSGGGLRAFLEAAGVVQSFDGRDGDQGTNGLYQAISYQSGISGGSWFVSTLAGNNWPTITDLKKNLWDTTLQELLPADNASSQASPLYPGIVADVVAKQKAGYTTSIVDPFGRYVAAGILFPENVDILLSSIPGLSNFTSYNAPFPLFTSVGTEAASGQCFPSITNPQYEFNPYEFGSWDSGVQAFTPVKYLGTNVTAGRPTVDNKCTIRYDNLGFTFSASANVWPKFYCFTTFEETPVPLAEGLEQVVLQAHPEHQATDIFALYANPFHGNPASTFVQNDTELYLVDGGFWGSDIPIWPFIQKTRNVDVIIAADISEDTSDSLPNGLEMRLIYDRAQQVGLTKMPFIPTADVYIAQGLNKRATFFGCNQTDTSFIIYLPNVEYTFPSNQSSLRVSYTPADTDGMIANGVLIGTQNNDPAWPFCLACGIKNKDGNDLPDGCDACFAKYCYYQ</sequence>
<evidence type="ECO:0000256" key="3">
    <source>
        <dbReference type="ARBA" id="ARBA00022729"/>
    </source>
</evidence>
<dbReference type="PROSITE" id="PS51210">
    <property type="entry name" value="PLA2C"/>
    <property type="match status" value="1"/>
</dbReference>
<keyword evidence="13" id="KW-1185">Reference proteome</keyword>
<accession>A0A6H0Y0A0</accession>
<dbReference type="PANTHER" id="PTHR10728:SF33">
    <property type="entry name" value="LYSOPHOSPHOLIPASE 1-RELATED"/>
    <property type="match status" value="1"/>
</dbReference>
<dbReference type="EC" id="3.1.1.5" evidence="2 9"/>
<dbReference type="SMART" id="SM00022">
    <property type="entry name" value="PLAc"/>
    <property type="match status" value="1"/>
</dbReference>
<dbReference type="GO" id="GO:0005829">
    <property type="term" value="C:cytosol"/>
    <property type="evidence" value="ECO:0007669"/>
    <property type="project" value="TreeGrafter"/>
</dbReference>
<evidence type="ECO:0000256" key="10">
    <source>
        <dbReference type="SAM" id="MobiDB-lite"/>
    </source>
</evidence>
<name>A0A6H0Y0A0_9PEZI</name>
<dbReference type="InterPro" id="IPR002642">
    <property type="entry name" value="LysoPLipase_cat_dom"/>
</dbReference>
<dbReference type="GO" id="GO:0004623">
    <property type="term" value="F:phospholipase A2 activity"/>
    <property type="evidence" value="ECO:0007669"/>
    <property type="project" value="TreeGrafter"/>
</dbReference>
<feature type="chain" id="PRO_5026376972" description="Lysophospholipase" evidence="9">
    <location>
        <begin position="20"/>
        <end position="564"/>
    </location>
</feature>
<proteinExistence type="inferred from homology"/>
<keyword evidence="4 8" id="KW-0378">Hydrolase</keyword>